<accession>A0A3D9H0C6</accession>
<evidence type="ECO:0000256" key="1">
    <source>
        <dbReference type="ARBA" id="ARBA00008857"/>
    </source>
</evidence>
<dbReference type="InterPro" id="IPR002104">
    <property type="entry name" value="Integrase_catalytic"/>
</dbReference>
<dbReference type="PANTHER" id="PTHR30349:SF64">
    <property type="entry name" value="PROPHAGE INTEGRASE INTD-RELATED"/>
    <property type="match status" value="1"/>
</dbReference>
<dbReference type="InterPro" id="IPR011010">
    <property type="entry name" value="DNA_brk_join_enz"/>
</dbReference>
<keyword evidence="2" id="KW-0238">DNA-binding</keyword>
<dbReference type="InterPro" id="IPR050090">
    <property type="entry name" value="Tyrosine_recombinase_XerCD"/>
</dbReference>
<dbReference type="RefSeq" id="WP_115818253.1">
    <property type="nucleotide sequence ID" value="NZ_QRDV01000008.1"/>
</dbReference>
<organism evidence="5 6">
    <name type="scientific">Winogradskyella eximia</name>
    <dbReference type="NCBI Taxonomy" id="262006"/>
    <lineage>
        <taxon>Bacteria</taxon>
        <taxon>Pseudomonadati</taxon>
        <taxon>Bacteroidota</taxon>
        <taxon>Flavobacteriia</taxon>
        <taxon>Flavobacteriales</taxon>
        <taxon>Flavobacteriaceae</taxon>
        <taxon>Winogradskyella</taxon>
    </lineage>
</organism>
<feature type="domain" description="Tyr recombinase" evidence="4">
    <location>
        <begin position="201"/>
        <end position="369"/>
    </location>
</feature>
<reference evidence="5 6" key="1">
    <citation type="submission" date="2018-07" db="EMBL/GenBank/DDBJ databases">
        <title>Genomic Encyclopedia of Type Strains, Phase III (KMG-III): the genomes of soil and plant-associated and newly described type strains.</title>
        <authorList>
            <person name="Whitman W."/>
        </authorList>
    </citation>
    <scope>NUCLEOTIDE SEQUENCE [LARGE SCALE GENOMIC DNA]</scope>
    <source>
        <strain evidence="5 6">CECT 7946</strain>
    </source>
</reference>
<evidence type="ECO:0000313" key="6">
    <source>
        <dbReference type="Proteomes" id="UP000256980"/>
    </source>
</evidence>
<dbReference type="PANTHER" id="PTHR30349">
    <property type="entry name" value="PHAGE INTEGRASE-RELATED"/>
    <property type="match status" value="1"/>
</dbReference>
<dbReference type="GO" id="GO:0015074">
    <property type="term" value="P:DNA integration"/>
    <property type="evidence" value="ECO:0007669"/>
    <property type="project" value="InterPro"/>
</dbReference>
<sequence>MINVTVRKKKVTNGRYSLYLDYYPAIINPSTGKESRREFLMLKIYANPKSETERAHNKETIEFAELIRSKRLIQLRNKEYGFKENISFNFNFLAFYDVIADGYLNNGSYNNYLSWKASKNYFAACFGKDLSTNQLSLLHIKKYREFLLSTANLRTKKGKLSVNTASSYYKKFIRVLKEAYKENLTDVNLALHADYIKEEQTHREYLTEEELGLLWKTNIKHEIIKHMAFFSTLTGLRFVDIENLSWDKIFKDKHQGYYIQLKEKKTGNIFNHPISETAHNLLKLQSTRTGKIFVGIKYSQIVRPLKKWIEDSGINKKISFHNFRHSYATLQLANGTDIYTVSKLLGHKNVSTTQIYTKVMDKNKIEAANRINLDLDGLS</sequence>
<dbReference type="InterPro" id="IPR013762">
    <property type="entry name" value="Integrase-like_cat_sf"/>
</dbReference>
<dbReference type="CDD" id="cd01185">
    <property type="entry name" value="INTN1_C_like"/>
    <property type="match status" value="1"/>
</dbReference>
<keyword evidence="6" id="KW-1185">Reference proteome</keyword>
<keyword evidence="3" id="KW-0233">DNA recombination</keyword>
<name>A0A3D9H0C6_9FLAO</name>
<dbReference type="Pfam" id="PF13102">
    <property type="entry name" value="Phage_int_SAM_5"/>
    <property type="match status" value="1"/>
</dbReference>
<dbReference type="EMBL" id="QRDV01000008">
    <property type="protein sequence ID" value="RED42601.1"/>
    <property type="molecule type" value="Genomic_DNA"/>
</dbReference>
<dbReference type="Proteomes" id="UP000256980">
    <property type="component" value="Unassembled WGS sequence"/>
</dbReference>
<dbReference type="Gene3D" id="1.10.443.10">
    <property type="entry name" value="Intergrase catalytic core"/>
    <property type="match status" value="1"/>
</dbReference>
<dbReference type="OrthoDB" id="9806835at2"/>
<evidence type="ECO:0000313" key="5">
    <source>
        <dbReference type="EMBL" id="RED42601.1"/>
    </source>
</evidence>
<dbReference type="PROSITE" id="PS51898">
    <property type="entry name" value="TYR_RECOMBINASE"/>
    <property type="match status" value="1"/>
</dbReference>
<proteinExistence type="inferred from homology"/>
<comment type="caution">
    <text evidence="5">The sequence shown here is derived from an EMBL/GenBank/DDBJ whole genome shotgun (WGS) entry which is preliminary data.</text>
</comment>
<evidence type="ECO:0000259" key="4">
    <source>
        <dbReference type="PROSITE" id="PS51898"/>
    </source>
</evidence>
<dbReference type="Pfam" id="PF00589">
    <property type="entry name" value="Phage_integrase"/>
    <property type="match status" value="1"/>
</dbReference>
<evidence type="ECO:0000256" key="3">
    <source>
        <dbReference type="ARBA" id="ARBA00023172"/>
    </source>
</evidence>
<dbReference type="GO" id="GO:0006310">
    <property type="term" value="P:DNA recombination"/>
    <property type="evidence" value="ECO:0007669"/>
    <property type="project" value="UniProtKB-KW"/>
</dbReference>
<dbReference type="InterPro" id="IPR010998">
    <property type="entry name" value="Integrase_recombinase_N"/>
</dbReference>
<gene>
    <name evidence="5" type="ORF">DFQ10_1087</name>
</gene>
<dbReference type="InterPro" id="IPR035386">
    <property type="entry name" value="Arm-DNA-bind_5"/>
</dbReference>
<dbReference type="InterPro" id="IPR025269">
    <property type="entry name" value="SAM-like_dom"/>
</dbReference>
<comment type="similarity">
    <text evidence="1">Belongs to the 'phage' integrase family.</text>
</comment>
<dbReference type="SUPFAM" id="SSF56349">
    <property type="entry name" value="DNA breaking-rejoining enzymes"/>
    <property type="match status" value="1"/>
</dbReference>
<protein>
    <submittedName>
        <fullName evidence="5">Site-specific recombinase XerD</fullName>
    </submittedName>
</protein>
<dbReference type="AlphaFoldDB" id="A0A3D9H0C6"/>
<dbReference type="Pfam" id="PF17293">
    <property type="entry name" value="Arm-DNA-bind_5"/>
    <property type="match status" value="1"/>
</dbReference>
<dbReference type="GO" id="GO:0003677">
    <property type="term" value="F:DNA binding"/>
    <property type="evidence" value="ECO:0007669"/>
    <property type="project" value="UniProtKB-KW"/>
</dbReference>
<dbReference type="Gene3D" id="1.10.150.130">
    <property type="match status" value="1"/>
</dbReference>
<evidence type="ECO:0000256" key="2">
    <source>
        <dbReference type="ARBA" id="ARBA00023125"/>
    </source>
</evidence>